<name>A0A084SIK7_9BACT</name>
<dbReference type="Gene3D" id="1.20.1740.10">
    <property type="entry name" value="Amino acid/polyamine transporter I"/>
    <property type="match status" value="1"/>
</dbReference>
<reference evidence="7 8" key="1">
    <citation type="submission" date="2014-07" db="EMBL/GenBank/DDBJ databases">
        <title>Draft Genome Sequence of Gephyronic Acid Producer, Cystobacter violaceus Strain Cb vi76.</title>
        <authorList>
            <person name="Stevens D.C."/>
            <person name="Young J."/>
            <person name="Carmichael R."/>
            <person name="Tan J."/>
            <person name="Taylor R.E."/>
        </authorList>
    </citation>
    <scope>NUCLEOTIDE SEQUENCE [LARGE SCALE GENOMIC DNA]</scope>
    <source>
        <strain evidence="7 8">Cb vi76</strain>
    </source>
</reference>
<dbReference type="InterPro" id="IPR002293">
    <property type="entry name" value="AA/rel_permease1"/>
</dbReference>
<feature type="transmembrane region" description="Helical" evidence="6">
    <location>
        <begin position="248"/>
        <end position="266"/>
    </location>
</feature>
<dbReference type="EMBL" id="JPMI01000298">
    <property type="protein sequence ID" value="KFA88292.1"/>
    <property type="molecule type" value="Genomic_DNA"/>
</dbReference>
<feature type="transmembrane region" description="Helical" evidence="6">
    <location>
        <begin position="465"/>
        <end position="483"/>
    </location>
</feature>
<feature type="transmembrane region" description="Helical" evidence="6">
    <location>
        <begin position="182"/>
        <end position="204"/>
    </location>
</feature>
<dbReference type="GO" id="GO:0015171">
    <property type="term" value="F:amino acid transmembrane transporter activity"/>
    <property type="evidence" value="ECO:0007669"/>
    <property type="project" value="TreeGrafter"/>
</dbReference>
<keyword evidence="4 6" id="KW-1133">Transmembrane helix</keyword>
<dbReference type="Pfam" id="PF13520">
    <property type="entry name" value="AA_permease_2"/>
    <property type="match status" value="1"/>
</dbReference>
<dbReference type="GO" id="GO:0016020">
    <property type="term" value="C:membrane"/>
    <property type="evidence" value="ECO:0007669"/>
    <property type="project" value="UniProtKB-SubCell"/>
</dbReference>
<keyword evidence="5 6" id="KW-0472">Membrane</keyword>
<evidence type="ECO:0000256" key="4">
    <source>
        <dbReference type="ARBA" id="ARBA00022989"/>
    </source>
</evidence>
<feature type="transmembrane region" description="Helical" evidence="6">
    <location>
        <begin position="331"/>
        <end position="354"/>
    </location>
</feature>
<evidence type="ECO:0000313" key="7">
    <source>
        <dbReference type="EMBL" id="KFA88292.1"/>
    </source>
</evidence>
<organism evidence="7 8">
    <name type="scientific">Archangium violaceum Cb vi76</name>
    <dbReference type="NCBI Taxonomy" id="1406225"/>
    <lineage>
        <taxon>Bacteria</taxon>
        <taxon>Pseudomonadati</taxon>
        <taxon>Myxococcota</taxon>
        <taxon>Myxococcia</taxon>
        <taxon>Myxococcales</taxon>
        <taxon>Cystobacterineae</taxon>
        <taxon>Archangiaceae</taxon>
        <taxon>Archangium</taxon>
    </lineage>
</organism>
<protein>
    <submittedName>
        <fullName evidence="7">Amino acid permease</fullName>
    </submittedName>
</protein>
<comment type="caution">
    <text evidence="7">The sequence shown here is derived from an EMBL/GenBank/DDBJ whole genome shotgun (WGS) entry which is preliminary data.</text>
</comment>
<feature type="transmembrane region" description="Helical" evidence="6">
    <location>
        <begin position="287"/>
        <end position="311"/>
    </location>
</feature>
<evidence type="ECO:0000256" key="3">
    <source>
        <dbReference type="ARBA" id="ARBA00022692"/>
    </source>
</evidence>
<feature type="transmembrane region" description="Helical" evidence="6">
    <location>
        <begin position="32"/>
        <end position="52"/>
    </location>
</feature>
<feature type="transmembrane region" description="Helical" evidence="6">
    <location>
        <begin position="216"/>
        <end position="236"/>
    </location>
</feature>
<dbReference type="Proteomes" id="UP000028547">
    <property type="component" value="Unassembled WGS sequence"/>
</dbReference>
<keyword evidence="3 6" id="KW-0812">Transmembrane</keyword>
<evidence type="ECO:0000256" key="1">
    <source>
        <dbReference type="ARBA" id="ARBA00004141"/>
    </source>
</evidence>
<proteinExistence type="predicted"/>
<dbReference type="PANTHER" id="PTHR43243:SF4">
    <property type="entry name" value="CATIONIC AMINO ACID TRANSPORTER 4"/>
    <property type="match status" value="1"/>
</dbReference>
<dbReference type="PANTHER" id="PTHR43243">
    <property type="entry name" value="INNER MEMBRANE TRANSPORTER YGJI-RELATED"/>
    <property type="match status" value="1"/>
</dbReference>
<feature type="transmembrane region" description="Helical" evidence="6">
    <location>
        <begin position="412"/>
        <end position="430"/>
    </location>
</feature>
<dbReference type="RefSeq" id="WP_043409245.1">
    <property type="nucleotide sequence ID" value="NZ_JPMI01000298.1"/>
</dbReference>
<feature type="transmembrane region" description="Helical" evidence="6">
    <location>
        <begin position="384"/>
        <end position="400"/>
    </location>
</feature>
<evidence type="ECO:0000256" key="2">
    <source>
        <dbReference type="ARBA" id="ARBA00022448"/>
    </source>
</evidence>
<evidence type="ECO:0000256" key="6">
    <source>
        <dbReference type="SAM" id="Phobius"/>
    </source>
</evidence>
<dbReference type="AlphaFoldDB" id="A0A084SIK7"/>
<comment type="subcellular location">
    <subcellularLocation>
        <location evidence="1">Membrane</location>
        <topology evidence="1">Multi-pass membrane protein</topology>
    </subcellularLocation>
</comment>
<dbReference type="PIRSF" id="PIRSF006060">
    <property type="entry name" value="AA_transporter"/>
    <property type="match status" value="1"/>
</dbReference>
<gene>
    <name evidence="7" type="ORF">Q664_42280</name>
</gene>
<sequence length="509" mass="54074">MRSLFQRKQIADLIHDTEASGGLKRALGTGDLVMLSIGAVIGAGIFSTLGTAAAGETLPSGEVIRYGAGPALVLSFLLLGAVCALAALCYAELASMIPQAGSAYAYSYATLGELVAWIIGWDLILEYAVGNVAVAIAWAGYFNSLISPWVHIPDWLTHGYYNVHASSDPAIRALLDTAPRVLGIPVLVNLPAFLIVMAITWLLVIGVKESTRVNNIMVVVKLLVLAIFIGVGAMHVNPANYTPFAPNGFPGIHQAAAIVFFAYIGFDAISTAAEETVNPQRTMPRGILIGLAVCTLIYVIVGAVATGLIPYQQLKSSDPLAHAFEVAGLTQFSWIISLGAVVSMAAVLLVFQYGQPRIFYAMARDGLLPPWAAKLHPKYRTPHVTTLATGVMVAVGSLVADDAATYDLTNIGTLSAFMLVCLGVPVLRILDPNRPRPFKVPFVWPVSLAGAGACLFVMQGLPSHAWVRFGVWLAIGLALYFAYGYRHSVLRNGGPPVNLDNPNPPGTRA</sequence>
<accession>A0A084SIK7</accession>
<feature type="transmembrane region" description="Helical" evidence="6">
    <location>
        <begin position="442"/>
        <end position="459"/>
    </location>
</feature>
<evidence type="ECO:0000256" key="5">
    <source>
        <dbReference type="ARBA" id="ARBA00023136"/>
    </source>
</evidence>
<keyword evidence="2" id="KW-0813">Transport</keyword>
<feature type="transmembrane region" description="Helical" evidence="6">
    <location>
        <begin position="114"/>
        <end position="141"/>
    </location>
</feature>
<evidence type="ECO:0000313" key="8">
    <source>
        <dbReference type="Proteomes" id="UP000028547"/>
    </source>
</evidence>
<feature type="transmembrane region" description="Helical" evidence="6">
    <location>
        <begin position="72"/>
        <end position="93"/>
    </location>
</feature>